<feature type="chain" id="PRO_5045194460" evidence="8">
    <location>
        <begin position="18"/>
        <end position="305"/>
    </location>
</feature>
<comment type="subcellular location">
    <subcellularLocation>
        <location evidence="1">Membrane</location>
        <topology evidence="1">Single-pass type II membrane protein</topology>
    </subcellularLocation>
</comment>
<dbReference type="PANTHER" id="PTHR23033">
    <property type="entry name" value="BETA1,3-GALACTOSYLTRANSFERASE"/>
    <property type="match status" value="1"/>
</dbReference>
<keyword evidence="5" id="KW-1133">Transmembrane helix</keyword>
<organism evidence="9 10">
    <name type="scientific">Durusdinium trenchii</name>
    <dbReference type="NCBI Taxonomy" id="1381693"/>
    <lineage>
        <taxon>Eukaryota</taxon>
        <taxon>Sar</taxon>
        <taxon>Alveolata</taxon>
        <taxon>Dinophyceae</taxon>
        <taxon>Suessiales</taxon>
        <taxon>Symbiodiniaceae</taxon>
        <taxon>Durusdinium</taxon>
    </lineage>
</organism>
<keyword evidence="10" id="KW-1185">Reference proteome</keyword>
<evidence type="ECO:0000313" key="9">
    <source>
        <dbReference type="EMBL" id="CAK9007972.1"/>
    </source>
</evidence>
<keyword evidence="8" id="KW-0732">Signal</keyword>
<sequence>MHLCLTLLRAVFQVSVTTPFWRADVERKVQAGFEGSAKEGPSGSTPNSAPNVSKLRKCRIPRLILWVQRPRSCQARSGYLKHGLSTWARHCDGAIFWDENREEIAALDAQSALGEPEPLDFRPRPSGLSHRWIRTRRLWRHIFRNEVEHYDWFVSFDDGGFPIVENIRHLVRDMNPQNAVMMSDRDRSAGFGSFMSRGALKLLGEALDKNRQCPQPTRSQPLSSLQAYGTLWQCLHDATRRVAWDVELRHLLRCKEDDHSILNLKASTARGVCPYALFAFMVPEPTWLVDIHAAIYRDTQLKQTP</sequence>
<proteinExistence type="inferred from homology"/>
<dbReference type="Gene3D" id="3.90.550.50">
    <property type="match status" value="1"/>
</dbReference>
<evidence type="ECO:0000256" key="1">
    <source>
        <dbReference type="ARBA" id="ARBA00004606"/>
    </source>
</evidence>
<evidence type="ECO:0000313" key="10">
    <source>
        <dbReference type="Proteomes" id="UP001642484"/>
    </source>
</evidence>
<feature type="region of interest" description="Disordered" evidence="7">
    <location>
        <begin position="34"/>
        <end position="53"/>
    </location>
</feature>
<evidence type="ECO:0000256" key="8">
    <source>
        <dbReference type="SAM" id="SignalP"/>
    </source>
</evidence>
<evidence type="ECO:0000256" key="4">
    <source>
        <dbReference type="ARBA" id="ARBA00022968"/>
    </source>
</evidence>
<keyword evidence="6" id="KW-0472">Membrane</keyword>
<protein>
    <submittedName>
        <fullName evidence="9">Uncharacterized protein</fullName>
    </submittedName>
</protein>
<evidence type="ECO:0000256" key="2">
    <source>
        <dbReference type="ARBA" id="ARBA00006462"/>
    </source>
</evidence>
<evidence type="ECO:0000256" key="7">
    <source>
        <dbReference type="SAM" id="MobiDB-lite"/>
    </source>
</evidence>
<evidence type="ECO:0000256" key="5">
    <source>
        <dbReference type="ARBA" id="ARBA00022989"/>
    </source>
</evidence>
<evidence type="ECO:0000256" key="6">
    <source>
        <dbReference type="ARBA" id="ARBA00023136"/>
    </source>
</evidence>
<evidence type="ECO:0000256" key="3">
    <source>
        <dbReference type="ARBA" id="ARBA00022692"/>
    </source>
</evidence>
<dbReference type="Proteomes" id="UP001642484">
    <property type="component" value="Unassembled WGS sequence"/>
</dbReference>
<comment type="caution">
    <text evidence="9">The sequence shown here is derived from an EMBL/GenBank/DDBJ whole genome shotgun (WGS) entry which is preliminary data.</text>
</comment>
<feature type="signal peptide" evidence="8">
    <location>
        <begin position="1"/>
        <end position="17"/>
    </location>
</feature>
<keyword evidence="3" id="KW-0812">Transmembrane</keyword>
<gene>
    <name evidence="9" type="ORF">CCMP2556_LOCUS9069</name>
</gene>
<dbReference type="EMBL" id="CAXAMN010004136">
    <property type="protein sequence ID" value="CAK9007972.1"/>
    <property type="molecule type" value="Genomic_DNA"/>
</dbReference>
<name>A0ABP0J0V7_9DINO</name>
<accession>A0ABP0J0V7</accession>
<keyword evidence="4" id="KW-0735">Signal-anchor</keyword>
<feature type="compositionally biased region" description="Polar residues" evidence="7">
    <location>
        <begin position="42"/>
        <end position="51"/>
    </location>
</feature>
<comment type="similarity">
    <text evidence="2">Belongs to the glycosyltransferase 31 family. Beta3-Gal-T subfamily.</text>
</comment>
<dbReference type="InterPro" id="IPR026050">
    <property type="entry name" value="C1GALT1/C1GALT1_chp1"/>
</dbReference>
<reference evidence="9 10" key="1">
    <citation type="submission" date="2024-02" db="EMBL/GenBank/DDBJ databases">
        <authorList>
            <person name="Chen Y."/>
            <person name="Shah S."/>
            <person name="Dougan E. K."/>
            <person name="Thang M."/>
            <person name="Chan C."/>
        </authorList>
    </citation>
    <scope>NUCLEOTIDE SEQUENCE [LARGE SCALE GENOMIC DNA]</scope>
</reference>